<dbReference type="SUPFAM" id="SSF50494">
    <property type="entry name" value="Trypsin-like serine proteases"/>
    <property type="match status" value="1"/>
</dbReference>
<evidence type="ECO:0000256" key="15">
    <source>
        <dbReference type="ARBA" id="ARBA00022603"/>
    </source>
</evidence>
<keyword evidence="31 59" id="KW-0269">Exonuclease</keyword>
<evidence type="ECO:0000259" key="78">
    <source>
        <dbReference type="PROSITE" id="PS51949"/>
    </source>
</evidence>
<dbReference type="Gene3D" id="2.60.120.1680">
    <property type="match status" value="1"/>
</dbReference>
<dbReference type="InterPro" id="IPR037230">
    <property type="entry name" value="NSP8_sf_CoV"/>
</dbReference>
<dbReference type="GO" id="GO:0008270">
    <property type="term" value="F:zinc ion binding"/>
    <property type="evidence" value="ECO:0007669"/>
    <property type="project" value="UniProtKB-UniRule"/>
</dbReference>
<evidence type="ECO:0000256" key="58">
    <source>
        <dbReference type="PROSITE-ProRule" id="PRU01296"/>
    </source>
</evidence>
<evidence type="ECO:0000256" key="38">
    <source>
        <dbReference type="ARBA" id="ARBA00023136"/>
    </source>
</evidence>
<comment type="caution">
    <text evidence="62">Lacks conserved residue(s) required for the propagation of feature annotation.</text>
</comment>
<dbReference type="CDD" id="cd21401">
    <property type="entry name" value="ZBD_cv_Nsp13-like"/>
    <property type="match status" value="1"/>
</dbReference>
<dbReference type="InterPro" id="IPR044863">
    <property type="entry name" value="NIRAN"/>
</dbReference>
<feature type="domain" description="Macro" evidence="69">
    <location>
        <begin position="1037"/>
        <end position="1213"/>
    </location>
</feature>
<feature type="transmembrane region" description="Helical" evidence="66">
    <location>
        <begin position="3240"/>
        <end position="3263"/>
    </location>
</feature>
<evidence type="ECO:0000256" key="36">
    <source>
        <dbReference type="ARBA" id="ARBA00022989"/>
    </source>
</evidence>
<comment type="function">
    <text evidence="6">May play a role in the modulation of host cell survival signaling pathway by interacting with host PHB and PHB2. Indeed, these two proteins play a role in maintaining the functional integrity of the mitochondria and protecting cells from various stresses.</text>
</comment>
<feature type="domain" description="NiRAN" evidence="76">
    <location>
        <begin position="3971"/>
        <end position="4242"/>
    </location>
</feature>
<comment type="catalytic activity">
    <reaction evidence="53">
        <text>ATP + H2O = ADP + phosphate + H(+)</text>
        <dbReference type="Rhea" id="RHEA:13065"/>
        <dbReference type="ChEBI" id="CHEBI:15377"/>
        <dbReference type="ChEBI" id="CHEBI:15378"/>
        <dbReference type="ChEBI" id="CHEBI:30616"/>
        <dbReference type="ChEBI" id="CHEBI:43474"/>
        <dbReference type="ChEBI" id="CHEBI:456216"/>
        <dbReference type="EC" id="3.6.4.13"/>
    </reaction>
</comment>
<comment type="function">
    <text evidence="49">Forms a primer, NSP9-pU, which is utilized by the polymerase for the initiation of RNA chains. Interacts with ribosome signal recognition particle RNA (SRP). Together with NSP8, suppress protein integration into the cell membrane, thereby disrupting host immune defenses.</text>
</comment>
<dbReference type="SUPFAM" id="SSF143076">
    <property type="entry name" value="Coronavirus NSP8-like"/>
    <property type="match status" value="1"/>
</dbReference>
<dbReference type="PANTHER" id="PTHR43788">
    <property type="entry name" value="DNA2/NAM7 HELICASE FAMILY MEMBER"/>
    <property type="match status" value="1"/>
</dbReference>
<dbReference type="Pfam" id="PF05409">
    <property type="entry name" value="Peptidase_C30"/>
    <property type="match status" value="1"/>
</dbReference>
<dbReference type="InterPro" id="IPR043472">
    <property type="entry name" value="Macro_dom-like"/>
</dbReference>
<accession>A0AB39ACT1</accession>
<evidence type="ECO:0000256" key="35">
    <source>
        <dbReference type="ARBA" id="ARBA00022953"/>
    </source>
</evidence>
<dbReference type="InterPro" id="IPR013016">
    <property type="entry name" value="Peptidase_C16_CoV"/>
</dbReference>
<dbReference type="GO" id="GO:0044167">
    <property type="term" value="C:host cell endoplasmic reticulum membrane"/>
    <property type="evidence" value="ECO:0007669"/>
    <property type="project" value="UniProtKB-SubCell"/>
</dbReference>
<evidence type="ECO:0000259" key="76">
    <source>
        <dbReference type="PROSITE" id="PS51947"/>
    </source>
</evidence>
<comment type="subunit">
    <text evidence="45">Interacts with papain-like protease and non-structural protein 6.</text>
</comment>
<evidence type="ECO:0000256" key="34">
    <source>
        <dbReference type="ARBA" id="ARBA00022884"/>
    </source>
</evidence>
<dbReference type="GO" id="GO:0004519">
    <property type="term" value="F:endonuclease activity"/>
    <property type="evidence" value="ECO:0007669"/>
    <property type="project" value="UniProtKB-UniRule"/>
</dbReference>
<dbReference type="PROSITE" id="PS51955">
    <property type="entry name" value="NIV_2_O_MTASE"/>
    <property type="match status" value="1"/>
</dbReference>
<feature type="domain" description="ExoN/MTase coactivator" evidence="81">
    <location>
        <begin position="3810"/>
        <end position="3951"/>
    </location>
</feature>
<dbReference type="InterPro" id="IPR037227">
    <property type="entry name" value="EndoU-like"/>
</dbReference>
<evidence type="ECO:0000256" key="16">
    <source>
        <dbReference type="ARBA" id="ARBA00022670"/>
    </source>
</evidence>
<dbReference type="Pfam" id="PF20633">
    <property type="entry name" value="CoV_NSP13_stalk"/>
    <property type="match status" value="1"/>
</dbReference>
<dbReference type="InterPro" id="IPR046435">
    <property type="entry name" value="N7_MTase_CoV"/>
</dbReference>
<dbReference type="GO" id="GO:0003968">
    <property type="term" value="F:RNA-directed RNA polymerase activity"/>
    <property type="evidence" value="ECO:0007669"/>
    <property type="project" value="UniProtKB-KW"/>
</dbReference>
<dbReference type="Gene3D" id="3.30.70.3540">
    <property type="entry name" value="Nsp8 replicase, head domain"/>
    <property type="match status" value="1"/>
</dbReference>
<keyword evidence="26 56" id="KW-0863">Zinc-finger</keyword>
<dbReference type="PROSITE" id="PS51949">
    <property type="entry name" value="COV_NSP7"/>
    <property type="match status" value="1"/>
</dbReference>
<evidence type="ECO:0000259" key="86">
    <source>
        <dbReference type="PROSITE" id="PS51960"/>
    </source>
</evidence>
<dbReference type="PROSITE" id="PS51653">
    <property type="entry name" value="CV_ZBD"/>
    <property type="match status" value="1"/>
</dbReference>
<dbReference type="GO" id="GO:0044172">
    <property type="term" value="C:host cell endoplasmic reticulum-Golgi intermediate compartment"/>
    <property type="evidence" value="ECO:0007669"/>
    <property type="project" value="UniProtKB-SubCell"/>
</dbReference>
<keyword evidence="30 62" id="KW-0862">Zinc</keyword>
<feature type="active site" evidence="59">
    <location>
        <position position="5603"/>
    </location>
</feature>
<dbReference type="InterPro" id="IPR032505">
    <property type="entry name" value="CoV_NSP4_C"/>
</dbReference>
<dbReference type="InterPro" id="IPR046441">
    <property type="entry name" value="RdRp_CoV"/>
</dbReference>
<evidence type="ECO:0000256" key="19">
    <source>
        <dbReference type="ARBA" id="ARBA00022695"/>
    </source>
</evidence>
<dbReference type="PROSITE" id="PS51943">
    <property type="entry name" value="COV_NSP3A_UBL"/>
    <property type="match status" value="1"/>
</dbReference>
<evidence type="ECO:0000256" key="13">
    <source>
        <dbReference type="ARBA" id="ARBA00022484"/>
    </source>
</evidence>
<dbReference type="InterPro" id="IPR036499">
    <property type="entry name" value="NSP9_sf_CoV"/>
</dbReference>
<evidence type="ECO:0000259" key="73">
    <source>
        <dbReference type="PROSITE" id="PS51943"/>
    </source>
</evidence>
<dbReference type="InterPro" id="IPR044368">
    <property type="entry name" value="NSP6_gammaCoV"/>
</dbReference>
<feature type="transmembrane region" description="Helical" evidence="66">
    <location>
        <begin position="2615"/>
        <end position="2633"/>
    </location>
</feature>
<dbReference type="GO" id="GO:0016829">
    <property type="term" value="F:lyase activity"/>
    <property type="evidence" value="ECO:0007669"/>
    <property type="project" value="UniProtKB-KW"/>
</dbReference>
<keyword evidence="29" id="KW-0788">Thiol protease</keyword>
<dbReference type="PROSITE" id="PS51992">
    <property type="entry name" value="COV_NSP3_Y"/>
    <property type="match status" value="1"/>
</dbReference>
<dbReference type="Pfam" id="PF20632">
    <property type="entry name" value="CoV_NSP13_ZBD"/>
    <property type="match status" value="1"/>
</dbReference>
<dbReference type="InterPro" id="IPR043504">
    <property type="entry name" value="Peptidase_S1_PA_chymotrypsin"/>
</dbReference>
<dbReference type="CDD" id="cd21409">
    <property type="entry name" value="1B_cv_Nsp13-like"/>
    <property type="match status" value="1"/>
</dbReference>
<dbReference type="PROSITE" id="PS51946">
    <property type="entry name" value="COV_NSP4C"/>
    <property type="match status" value="1"/>
</dbReference>
<dbReference type="Pfam" id="PF20631">
    <property type="entry name" value="CoV_NSP13_1B"/>
    <property type="match status" value="1"/>
</dbReference>
<dbReference type="PROSITE" id="PS51950">
    <property type="entry name" value="COV_NSP8"/>
    <property type="match status" value="1"/>
</dbReference>
<dbReference type="InterPro" id="IPR043610">
    <property type="entry name" value="NSP6_CoV"/>
</dbReference>
<evidence type="ECO:0000256" key="52">
    <source>
        <dbReference type="ARBA" id="ARBA00046972"/>
    </source>
</evidence>
<feature type="transmembrane region" description="Helical" evidence="66">
    <location>
        <begin position="3318"/>
        <end position="3345"/>
    </location>
</feature>
<dbReference type="SUPFAM" id="SSF101816">
    <property type="entry name" value="Replicase NSP9"/>
    <property type="match status" value="1"/>
</dbReference>
<dbReference type="InterPro" id="IPR029063">
    <property type="entry name" value="SAM-dependent_MTases_sf"/>
</dbReference>
<feature type="transmembrane region" description="Helical" evidence="66">
    <location>
        <begin position="1737"/>
        <end position="1755"/>
    </location>
</feature>
<keyword evidence="39 63" id="KW-1015">Disulfide bond</keyword>
<evidence type="ECO:0000256" key="2">
    <source>
        <dbReference type="ARBA" id="ARBA00001936"/>
    </source>
</evidence>
<dbReference type="Gene3D" id="1.10.8.370">
    <property type="entry name" value="nsp7 replicase"/>
    <property type="match status" value="1"/>
</dbReference>
<dbReference type="PROSITE" id="PS51993">
    <property type="entry name" value="COV_3ECTO"/>
    <property type="match status" value="1"/>
</dbReference>
<dbReference type="PROSITE" id="PS51657">
    <property type="entry name" value="PSRV_HELICASE"/>
    <property type="match status" value="1"/>
</dbReference>
<dbReference type="InterPro" id="IPR044308">
    <property type="entry name" value="NSP5_Mpro_GammaCoV"/>
</dbReference>
<dbReference type="PROSITE" id="PS51947">
    <property type="entry name" value="NIRAN"/>
    <property type="match status" value="1"/>
</dbReference>
<evidence type="ECO:0000256" key="27">
    <source>
        <dbReference type="ARBA" id="ARBA00022801"/>
    </source>
</evidence>
<dbReference type="Gene3D" id="2.40.10.10">
    <property type="entry name" value="Trypsin-like serine proteases"/>
    <property type="match status" value="2"/>
</dbReference>
<evidence type="ECO:0000259" key="88">
    <source>
        <dbReference type="PROSITE" id="PS51992"/>
    </source>
</evidence>
<dbReference type="InterPro" id="IPR042515">
    <property type="entry name" value="NSP15_N_CoV"/>
</dbReference>
<keyword evidence="21 62" id="KW-0479">Metal-binding</keyword>
<feature type="active site" evidence="59">
    <location>
        <position position="5778"/>
    </location>
</feature>
<dbReference type="PROSITE" id="PS51961">
    <property type="entry name" value="AV_NSP11N_COV_NSP15M"/>
    <property type="match status" value="1"/>
</dbReference>
<evidence type="ECO:0000256" key="54">
    <source>
        <dbReference type="ARBA" id="ARBA00047995"/>
    </source>
</evidence>
<dbReference type="CDD" id="cd21832">
    <property type="entry name" value="gammaCoV_Nsp8"/>
    <property type="match status" value="1"/>
</dbReference>
<comment type="similarity">
    <text evidence="11 57">Belongs to the coronaviruses polyprotein 1ab family.</text>
</comment>
<feature type="domain" description="Nidovirus-type SAM-dependent 2'-O-MTase" evidence="84">
    <location>
        <begin position="6371"/>
        <end position="6670"/>
    </location>
</feature>
<evidence type="ECO:0000256" key="9">
    <source>
        <dbReference type="ARBA" id="ARBA00004407"/>
    </source>
</evidence>
<feature type="domain" description="(+)RNA virus helicase C-terminal" evidence="72">
    <location>
        <begin position="5169"/>
        <end position="5521"/>
    </location>
</feature>
<dbReference type="SUPFAM" id="SSF56672">
    <property type="entry name" value="DNA/RNA polymerases"/>
    <property type="match status" value="1"/>
</dbReference>
<feature type="domain" description="CV ZBD" evidence="71">
    <location>
        <begin position="4913"/>
        <end position="5025"/>
    </location>
</feature>
<feature type="domain" description="Peptidase C30" evidence="70">
    <location>
        <begin position="2803"/>
        <end position="3109"/>
    </location>
</feature>
<feature type="transmembrane region" description="Helical" evidence="66">
    <location>
        <begin position="1767"/>
        <end position="1785"/>
    </location>
</feature>
<dbReference type="CDD" id="cd21902">
    <property type="entry name" value="gammaCoV_Nsp10"/>
    <property type="match status" value="1"/>
</dbReference>
<dbReference type="InterPro" id="IPR043612">
    <property type="entry name" value="CoV_NSP4_N"/>
</dbReference>
<feature type="transmembrane region" description="Helical" evidence="66">
    <location>
        <begin position="3215"/>
        <end position="3233"/>
    </location>
</feature>
<dbReference type="CDD" id="cd21828">
    <property type="entry name" value="gammaCoV_Nsp7"/>
    <property type="match status" value="1"/>
</dbReference>
<feature type="region of interest" description="ZF2" evidence="62">
    <location>
        <begin position="1981"/>
        <end position="1991"/>
    </location>
</feature>
<evidence type="ECO:0000256" key="43">
    <source>
        <dbReference type="ARBA" id="ARBA00024600"/>
    </source>
</evidence>
<dbReference type="PROSITE" id="PS51442">
    <property type="entry name" value="M_PRO"/>
    <property type="match status" value="1"/>
</dbReference>
<dbReference type="Pfam" id="PF19217">
    <property type="entry name" value="CoV_NSP4_N"/>
    <property type="match status" value="1"/>
</dbReference>
<keyword evidence="28" id="KW-0347">Helicase</keyword>
<dbReference type="SUPFAM" id="SSF144246">
    <property type="entry name" value="Coronavirus NSP10-like"/>
    <property type="match status" value="1"/>
</dbReference>
<dbReference type="PROSITE" id="PS51953">
    <property type="entry name" value="NIV_EXON"/>
    <property type="match status" value="1"/>
</dbReference>
<dbReference type="CDD" id="cd21557">
    <property type="entry name" value="Macro_X_Nsp3-like"/>
    <property type="match status" value="1"/>
</dbReference>
<feature type="region of interest" description="GpppA-binding" evidence="60">
    <location>
        <begin position="5921"/>
        <end position="5935"/>
    </location>
</feature>
<evidence type="ECO:0000259" key="79">
    <source>
        <dbReference type="PROSITE" id="PS51950"/>
    </source>
</evidence>
<feature type="disulfide bond" evidence="63">
    <location>
        <begin position="1822"/>
        <end position="1828"/>
    </location>
</feature>
<evidence type="ECO:0000256" key="25">
    <source>
        <dbReference type="ARBA" id="ARBA00022759"/>
    </source>
</evidence>
<dbReference type="Pfam" id="PF01661">
    <property type="entry name" value="Macro"/>
    <property type="match status" value="1"/>
</dbReference>
<dbReference type="InterPro" id="IPR046438">
    <property type="entry name" value="NIV_2_O_MTASE"/>
</dbReference>
<evidence type="ECO:0000256" key="33">
    <source>
        <dbReference type="ARBA" id="ARBA00022870"/>
    </source>
</evidence>
<keyword evidence="19" id="KW-0548">Nucleotidyltransferase</keyword>
<dbReference type="InterPro" id="IPR009466">
    <property type="entry name" value="NSP14_CoV"/>
</dbReference>
<evidence type="ECO:0000256" key="41">
    <source>
        <dbReference type="ARBA" id="ARBA00023200"/>
    </source>
</evidence>
<dbReference type="Gene3D" id="3.40.50.150">
    <property type="entry name" value="Vaccinia Virus protein VP39"/>
    <property type="match status" value="1"/>
</dbReference>
<dbReference type="GO" id="GO:0043139">
    <property type="term" value="F:5'-3' DNA helicase activity"/>
    <property type="evidence" value="ECO:0007669"/>
    <property type="project" value="TreeGrafter"/>
</dbReference>
<dbReference type="Pfam" id="PF06460">
    <property type="entry name" value="CoV_Methyltr_2"/>
    <property type="match status" value="1"/>
</dbReference>
<evidence type="ECO:0000256" key="11">
    <source>
        <dbReference type="ARBA" id="ARBA00008087"/>
    </source>
</evidence>
<dbReference type="PROSITE" id="PS51951">
    <property type="entry name" value="COV_NSP9_SSRNA_BD"/>
    <property type="match status" value="1"/>
</dbReference>
<feature type="domain" description="Nsp9 ssRNA-binding" evidence="80">
    <location>
        <begin position="3698"/>
        <end position="3808"/>
    </location>
</feature>
<reference evidence="91" key="1">
    <citation type="submission" date="2024-05" db="EMBL/GenBank/DDBJ databases">
        <title>Avian Migration-Mediated Cross-Species Transmission and Recombination Shaping the Diversity of Gammacoronaviruses and Deltacoronaviruses.</title>
        <authorList>
            <person name="Han Y."/>
            <person name="Xu P."/>
            <person name="Xu Y."/>
            <person name="Wang Y."/>
            <person name="Hu J."/>
            <person name="Ma M."/>
            <person name="Li Z."/>
            <person name="Bo S."/>
            <person name="Zhao C."/>
            <person name="Ji L."/>
            <person name="Yuan Y."/>
            <person name="Zhao W."/>
            <person name="Wang J."/>
            <person name="Jin Q."/>
            <person name="Wu Z."/>
            <person name="He G."/>
        </authorList>
    </citation>
    <scope>NUCLEOTIDE SEQUENCE</scope>
    <source>
        <strain evidence="91">AvAc-GammaCoV/SH20-SH54</strain>
    </source>
</reference>
<dbReference type="CDD" id="cd21733">
    <property type="entry name" value="gammaCoV_PLPro"/>
    <property type="match status" value="1"/>
</dbReference>
<feature type="active site" evidence="59">
    <location>
        <position position="5601"/>
    </location>
</feature>
<feature type="domain" description="N7-MTase" evidence="83">
    <location>
        <begin position="5806"/>
        <end position="6033"/>
    </location>
</feature>
<dbReference type="Gene3D" id="1.10.8.1190">
    <property type="match status" value="1"/>
</dbReference>
<feature type="region of interest" description="Y1" evidence="62">
    <location>
        <begin position="1931"/>
        <end position="2021"/>
    </location>
</feature>
<dbReference type="GO" id="GO:0044220">
    <property type="term" value="C:host cell perinuclear region of cytoplasm"/>
    <property type="evidence" value="ECO:0007669"/>
    <property type="project" value="UniProtKB-SubCell"/>
</dbReference>
<evidence type="ECO:0000256" key="7">
    <source>
        <dbReference type="ARBA" id="ARBA00003443"/>
    </source>
</evidence>
<dbReference type="PROSITE" id="PS51958">
    <property type="entry name" value="NENDOU"/>
    <property type="match status" value="1"/>
</dbReference>
<evidence type="ECO:0000256" key="31">
    <source>
        <dbReference type="ARBA" id="ARBA00022839"/>
    </source>
</evidence>
<dbReference type="InterPro" id="IPR008740">
    <property type="entry name" value="Peptidase_C30_CoV"/>
</dbReference>
<dbReference type="GO" id="GO:0004197">
    <property type="term" value="F:cysteine-type endopeptidase activity"/>
    <property type="evidence" value="ECO:0007669"/>
    <property type="project" value="InterPro"/>
</dbReference>
<evidence type="ECO:0000259" key="74">
    <source>
        <dbReference type="PROSITE" id="PS51944"/>
    </source>
</evidence>
<dbReference type="InterPro" id="IPR043609">
    <property type="entry name" value="NendoU_nidovirus"/>
</dbReference>
<dbReference type="GO" id="GO:0004482">
    <property type="term" value="F:mRNA 5'-cap (guanine-N7-)-methyltransferase activity"/>
    <property type="evidence" value="ECO:0007669"/>
    <property type="project" value="InterPro"/>
</dbReference>
<dbReference type="InterPro" id="IPR044371">
    <property type="entry name" value="Macro_X_NSP3-like"/>
</dbReference>
<feature type="domain" description="RdRp catalytic" evidence="67">
    <location>
        <begin position="4592"/>
        <end position="4754"/>
    </location>
</feature>
<evidence type="ECO:0000256" key="22">
    <source>
        <dbReference type="ARBA" id="ARBA00022737"/>
    </source>
</evidence>
<dbReference type="CDD" id="cd21658">
    <property type="entry name" value="gammaCoV_Nsp14"/>
    <property type="match status" value="1"/>
</dbReference>
<evidence type="ECO:0000256" key="18">
    <source>
        <dbReference type="ARBA" id="ARBA00022692"/>
    </source>
</evidence>
<dbReference type="Pfam" id="PF08716">
    <property type="entry name" value="CoV_NSP7"/>
    <property type="match status" value="1"/>
</dbReference>
<keyword evidence="23" id="KW-0547">Nucleotide-binding</keyword>
<dbReference type="CDD" id="cd23529">
    <property type="entry name" value="capping_2-OMTase_gammaCoV_Nsp16"/>
    <property type="match status" value="1"/>
</dbReference>
<dbReference type="SUPFAM" id="SSF52540">
    <property type="entry name" value="P-loop containing nucleoside triphosphate hydrolases"/>
    <property type="match status" value="1"/>
</dbReference>
<evidence type="ECO:0000259" key="71">
    <source>
        <dbReference type="PROSITE" id="PS51653"/>
    </source>
</evidence>
<dbReference type="Pfam" id="PF19213">
    <property type="entry name" value="CoV_NSP6"/>
    <property type="match status" value="1"/>
</dbReference>
<dbReference type="Gene3D" id="3.40.220.10">
    <property type="entry name" value="Leucine Aminopeptidase, subunit E, domain 1"/>
    <property type="match status" value="1"/>
</dbReference>
<feature type="domain" description="Nsp15 N-terminal oligomerization" evidence="86">
    <location>
        <begin position="6034"/>
        <end position="6094"/>
    </location>
</feature>
<comment type="function">
    <text evidence="44">Multifunctional protein involved in the transcription and replication of viral RNAs. Contains the proteinases responsible for the cleavages of the polyprotein.</text>
</comment>
<evidence type="ECO:0000256" key="4">
    <source>
        <dbReference type="ARBA" id="ARBA00002182"/>
    </source>
</evidence>
<dbReference type="InterPro" id="IPR044401">
    <property type="entry name" value="NSP15_NendoU_CoV"/>
</dbReference>
<comment type="catalytic activity">
    <reaction evidence="1">
        <text>Thiol-dependent hydrolysis of ester, thioester, amide, peptide and isopeptide bonds formed by the C-terminal Gly of ubiquitin (a 76-residue protein attached to proteins as an intracellular targeting signal).</text>
        <dbReference type="EC" id="3.4.19.12"/>
    </reaction>
</comment>
<evidence type="ECO:0000256" key="49">
    <source>
        <dbReference type="ARBA" id="ARBA00043928"/>
    </source>
</evidence>
<dbReference type="InterPro" id="IPR009003">
    <property type="entry name" value="Peptidase_S1_PA"/>
</dbReference>
<comment type="catalytic activity">
    <reaction evidence="55">
        <text>a 5'-end (N(7)-methyl 5'-triphosphoguanosine)-ribonucleoside in mRNA + S-adenosyl-L-methionine = a 5'-end (N(7)-methyl 5'-triphosphoguanosine)-(2'-O-methyl-ribonucleoside) in mRNA + S-adenosyl-L-homocysteine + H(+)</text>
        <dbReference type="Rhea" id="RHEA:67020"/>
        <dbReference type="Rhea" id="RHEA-COMP:17167"/>
        <dbReference type="Rhea" id="RHEA-COMP:17168"/>
        <dbReference type="ChEBI" id="CHEBI:15378"/>
        <dbReference type="ChEBI" id="CHEBI:57856"/>
        <dbReference type="ChEBI" id="CHEBI:59789"/>
        <dbReference type="ChEBI" id="CHEBI:156461"/>
        <dbReference type="ChEBI" id="CHEBI:167609"/>
        <dbReference type="EC" id="2.1.1.57"/>
    </reaction>
</comment>
<keyword evidence="32" id="KW-0067">ATP-binding</keyword>
<dbReference type="GO" id="GO:0004483">
    <property type="term" value="F:methyltransferase cap1 activity"/>
    <property type="evidence" value="ECO:0007669"/>
    <property type="project" value="UniProtKB-EC"/>
</dbReference>
<comment type="function">
    <text evidence="5">Plays a pivotal role in viral transcription by stimulating both nsp14 3'-5' exoribonuclease and nsp16 2'-O-methyltransferase activities. Therefore plays an essential role in viral mRNAs cap methylation.</text>
</comment>
<evidence type="ECO:0000256" key="63">
    <source>
        <dbReference type="PROSITE-ProRule" id="PRU01337"/>
    </source>
</evidence>
<evidence type="ECO:0000256" key="44">
    <source>
        <dbReference type="ARBA" id="ARBA00024700"/>
    </source>
</evidence>
<evidence type="ECO:0000259" key="83">
    <source>
        <dbReference type="PROSITE" id="PS51954"/>
    </source>
</evidence>
<evidence type="ECO:0000259" key="75">
    <source>
        <dbReference type="PROSITE" id="PS51946"/>
    </source>
</evidence>
<keyword evidence="25 61" id="KW-0255">Endonuclease</keyword>
<comment type="function">
    <text evidence="7">Forms a hexadecamer with nsp8 (8 subunits of each) that may participate in viral replication by acting as a primase. Alternatively, may synthesize substantially longer products than oligonucleotide primers.</text>
</comment>
<feature type="domain" description="Peptidase C16" evidence="68">
    <location>
        <begin position="1270"/>
        <end position="1533"/>
    </location>
</feature>
<keyword evidence="16" id="KW-0645">Protease</keyword>
<feature type="domain" description="RdRp Nsp8 cofactor" evidence="79">
    <location>
        <begin position="3488"/>
        <end position="3697"/>
    </location>
</feature>
<evidence type="ECO:0000259" key="68">
    <source>
        <dbReference type="PROSITE" id="PS51124"/>
    </source>
</evidence>
<dbReference type="InterPro" id="IPR043608">
    <property type="entry name" value="CoV_NSP15_M"/>
</dbReference>
<dbReference type="GO" id="GO:0019082">
    <property type="term" value="P:viral protein processing"/>
    <property type="evidence" value="ECO:0007669"/>
    <property type="project" value="InterPro"/>
</dbReference>
<dbReference type="InterPro" id="IPR027352">
    <property type="entry name" value="NSP13_ZBD_CoV-like"/>
</dbReference>
<evidence type="ECO:0000256" key="65">
    <source>
        <dbReference type="SAM" id="MobiDB-lite"/>
    </source>
</evidence>
<dbReference type="PROSITE" id="PS51954">
    <property type="entry name" value="COV_N7_MTASE"/>
    <property type="match status" value="1"/>
</dbReference>
<dbReference type="SUPFAM" id="SSF52949">
    <property type="entry name" value="Macro domain-like"/>
    <property type="match status" value="1"/>
</dbReference>
<keyword evidence="40" id="KW-1038">Host endoplasmic reticulum</keyword>
<evidence type="ECO:0000256" key="37">
    <source>
        <dbReference type="ARBA" id="ARBA00023050"/>
    </source>
</evidence>
<dbReference type="GO" id="GO:0039520">
    <property type="term" value="P:symbiont-mediated activation of host autophagy"/>
    <property type="evidence" value="ECO:0007669"/>
    <property type="project" value="UniProtKB-KW"/>
</dbReference>
<evidence type="ECO:0000256" key="23">
    <source>
        <dbReference type="ARBA" id="ARBA00022741"/>
    </source>
</evidence>
<dbReference type="InterPro" id="IPR049894">
    <property type="entry name" value="COV_NSP3_3ECTO"/>
</dbReference>
<evidence type="ECO:0000259" key="85">
    <source>
        <dbReference type="PROSITE" id="PS51958"/>
    </source>
</evidence>
<evidence type="ECO:0000259" key="82">
    <source>
        <dbReference type="PROSITE" id="PS51953"/>
    </source>
</evidence>
<evidence type="ECO:0000256" key="10">
    <source>
        <dbReference type="ARBA" id="ARBA00004452"/>
    </source>
</evidence>
<comment type="subcellular location">
    <subcellularLocation>
        <location evidence="9">Host cytoplasm</location>
        <location evidence="9">Host perinuclear region</location>
    </subcellularLocation>
    <subcellularLocation>
        <location evidence="8">Host endoplasmic reticulum membrane</location>
        <topology evidence="8">Multi-pass membrane protein</topology>
    </subcellularLocation>
    <subcellularLocation>
        <location evidence="10">Host endoplasmic reticulum-Golgi intermediate compartment</location>
    </subcellularLocation>
</comment>
<evidence type="ECO:0000259" key="67">
    <source>
        <dbReference type="PROSITE" id="PS50507"/>
    </source>
</evidence>
<feature type="active site" evidence="61">
    <location>
        <position position="6271"/>
    </location>
</feature>
<dbReference type="InterPro" id="IPR046436">
    <property type="entry name" value="NIV_EXON"/>
</dbReference>
<dbReference type="InterPro" id="IPR018995">
    <property type="entry name" value="RNA_synth_NSP10_CoV"/>
</dbReference>
<evidence type="ECO:0000256" key="57">
    <source>
        <dbReference type="PROSITE-ProRule" id="PRU01294"/>
    </source>
</evidence>
<keyword evidence="38 66" id="KW-0472">Membrane</keyword>
<keyword evidence="34 58" id="KW-0694">RNA-binding</keyword>
<evidence type="ECO:0000256" key="6">
    <source>
        <dbReference type="ARBA" id="ARBA00003115"/>
    </source>
</evidence>
<dbReference type="GO" id="GO:0004843">
    <property type="term" value="F:cysteine-type deubiquitinase activity"/>
    <property type="evidence" value="ECO:0007669"/>
    <property type="project" value="UniProtKB-EC"/>
</dbReference>
<dbReference type="InterPro" id="IPR044328">
    <property type="entry name" value="NSP15_gammaCoV_N"/>
</dbReference>
<feature type="domain" description="Nsp12 Interface" evidence="90">
    <location>
        <begin position="4247"/>
        <end position="4345"/>
    </location>
</feature>
<dbReference type="InterPro" id="IPR036333">
    <property type="entry name" value="NSP10_sf_CoV"/>
</dbReference>
<feature type="region of interest" description="Y4" evidence="62">
    <location>
        <begin position="2185"/>
        <end position="2284"/>
    </location>
</feature>
<dbReference type="Gene3D" id="6.10.250.2820">
    <property type="match status" value="1"/>
</dbReference>
<evidence type="ECO:0000256" key="59">
    <source>
        <dbReference type="PROSITE-ProRule" id="PRU01298"/>
    </source>
</evidence>
<dbReference type="Pfam" id="PF06471">
    <property type="entry name" value="CoV_ExoN"/>
    <property type="match status" value="1"/>
</dbReference>
<dbReference type="GO" id="GO:0006508">
    <property type="term" value="P:proteolysis"/>
    <property type="evidence" value="ECO:0007669"/>
    <property type="project" value="UniProtKB-KW"/>
</dbReference>
<dbReference type="InterPro" id="IPR050534">
    <property type="entry name" value="Coronavir_polyprotein_1ab"/>
</dbReference>
<dbReference type="CDD" id="cd21587">
    <property type="entry name" value="gammaCoV_RdRp"/>
    <property type="match status" value="1"/>
</dbReference>
<evidence type="ECO:0000259" key="77">
    <source>
        <dbReference type="PROSITE" id="PS51948"/>
    </source>
</evidence>
<keyword evidence="17 60" id="KW-0808">Transferase</keyword>
<evidence type="ECO:0000256" key="42">
    <source>
        <dbReference type="ARBA" id="ARBA00023239"/>
    </source>
</evidence>
<feature type="domain" description="NendoU" evidence="85">
    <location>
        <begin position="6227"/>
        <end position="6368"/>
    </location>
</feature>
<comment type="function">
    <text evidence="50">Plays a role in host membrane rearrangement that leads to creation of cytoplasmic double-membrane vesicles (DMV) necessary for viral replication. Alone is able to induce paired membranes. Coexpression of nsp3 and nsp4 does not result in the formation of DMVs.</text>
</comment>
<evidence type="ECO:0000256" key="5">
    <source>
        <dbReference type="ARBA" id="ARBA00002697"/>
    </source>
</evidence>
<keyword evidence="33" id="KW-1043">Host membrane</keyword>
<feature type="active site" evidence="59">
    <location>
        <position position="5783"/>
    </location>
</feature>
<dbReference type="Pfam" id="PF16348">
    <property type="entry name" value="CoV_NSP4_C"/>
    <property type="match status" value="1"/>
</dbReference>
<comment type="catalytic activity">
    <reaction evidence="43">
        <text>uridylyl-uridylyl-ribonucleotide-RNA = a 3'-end uridylyl-2',3'-cyclophospho-uridine-RNA + a 5'-end dephospho-ribonucleoside-RNA</text>
        <dbReference type="Rhea" id="RHEA:67732"/>
        <dbReference type="Rhea" id="RHEA-COMP:13936"/>
        <dbReference type="Rhea" id="RHEA-COMP:17334"/>
        <dbReference type="Rhea" id="RHEA-COMP:17335"/>
        <dbReference type="ChEBI" id="CHEBI:138284"/>
        <dbReference type="ChEBI" id="CHEBI:173079"/>
        <dbReference type="ChEBI" id="CHEBI:173080"/>
    </reaction>
</comment>
<dbReference type="Gene3D" id="3.40.50.11580">
    <property type="match status" value="1"/>
</dbReference>
<dbReference type="CDD" id="cd21689">
    <property type="entry name" value="stalk_CoV_Nsp13-like"/>
    <property type="match status" value="1"/>
</dbReference>
<feature type="domain" description="Ubiquitin-like" evidence="73">
    <location>
        <begin position="672"/>
        <end position="777"/>
    </location>
</feature>
<feature type="compositionally biased region" description="Basic and acidic residues" evidence="65">
    <location>
        <begin position="885"/>
        <end position="1010"/>
    </location>
</feature>
<dbReference type="CDD" id="cd21899">
    <property type="entry name" value="gammaCoV_Nsp9"/>
    <property type="match status" value="1"/>
</dbReference>
<comment type="subunit">
    <text evidence="46">Interacts with host PHB and PHB2.</text>
</comment>
<feature type="compositionally biased region" description="Basic residues" evidence="65">
    <location>
        <begin position="1030"/>
        <end position="1041"/>
    </location>
</feature>
<comment type="subunit">
    <text evidence="47">Monomer. Homodimer. Only the homodimer shows catalytic activity.</text>
</comment>
<feature type="domain" description="RdRp Nsp7 cofactor" evidence="78">
    <location>
        <begin position="3405"/>
        <end position="3487"/>
    </location>
</feature>
<evidence type="ECO:0000256" key="61">
    <source>
        <dbReference type="PROSITE-ProRule" id="PRU01303"/>
    </source>
</evidence>
<dbReference type="InterPro" id="IPR044357">
    <property type="entry name" value="NSP3_Ubl1_dom_CoV"/>
</dbReference>
<evidence type="ECO:0000256" key="47">
    <source>
        <dbReference type="ARBA" id="ARBA00034508"/>
    </source>
</evidence>
<keyword evidence="13" id="KW-0696">RNA-directed RNA polymerase</keyword>
<feature type="transmembrane region" description="Helical" evidence="66">
    <location>
        <begin position="2664"/>
        <end position="2690"/>
    </location>
</feature>
<dbReference type="InterPro" id="IPR044343">
    <property type="entry name" value="NSP13_1B_dom_CoV"/>
</dbReference>
<evidence type="ECO:0000256" key="24">
    <source>
        <dbReference type="ARBA" id="ARBA00022758"/>
    </source>
</evidence>
<dbReference type="InterPro" id="IPR038123">
    <property type="entry name" value="NSP4_C_sf_CoV"/>
</dbReference>
<dbReference type="Gene3D" id="3.40.50.300">
    <property type="entry name" value="P-loop containing nucleotide triphosphate hydrolases"/>
    <property type="match status" value="2"/>
</dbReference>
<evidence type="ECO:0000259" key="89">
    <source>
        <dbReference type="PROSITE" id="PS51993"/>
    </source>
</evidence>
<dbReference type="EMBL" id="PP845379">
    <property type="protein sequence ID" value="XDG23457.1"/>
    <property type="molecule type" value="Genomic_RNA"/>
</dbReference>
<dbReference type="InterPro" id="IPR014822">
    <property type="entry name" value="NSP9_CoV"/>
</dbReference>
<evidence type="ECO:0000256" key="28">
    <source>
        <dbReference type="ARBA" id="ARBA00022806"/>
    </source>
</evidence>
<evidence type="ECO:0000256" key="12">
    <source>
        <dbReference type="ARBA" id="ARBA00011738"/>
    </source>
</evidence>
<evidence type="ECO:0000256" key="55">
    <source>
        <dbReference type="ARBA" id="ARBA00049042"/>
    </source>
</evidence>
<dbReference type="InterPro" id="IPR044325">
    <property type="entry name" value="NSP15_M_gammaCoV"/>
</dbReference>
<evidence type="ECO:0000259" key="87">
    <source>
        <dbReference type="PROSITE" id="PS51961"/>
    </source>
</evidence>
<feature type="domain" description="Nsp4C" evidence="75">
    <location>
        <begin position="2707"/>
        <end position="2802"/>
    </location>
</feature>
<feature type="transmembrane region" description="Helical" evidence="66">
    <location>
        <begin position="1903"/>
        <end position="1928"/>
    </location>
</feature>
<keyword evidence="18 66" id="KW-0812">Transmembrane</keyword>
<feature type="region of interest" description="CoV-Y" evidence="62">
    <location>
        <begin position="2022"/>
        <end position="2284"/>
    </location>
</feature>
<evidence type="ECO:0000256" key="56">
    <source>
        <dbReference type="PROSITE-ProRule" id="PRU00444"/>
    </source>
</evidence>
<dbReference type="GO" id="GO:0000175">
    <property type="term" value="F:3'-5'-RNA exonuclease activity"/>
    <property type="evidence" value="ECO:0007669"/>
    <property type="project" value="InterPro"/>
</dbReference>
<dbReference type="InterPro" id="IPR047570">
    <property type="entry name" value="NSP12_IF_CoV"/>
</dbReference>
<keyword evidence="15 60" id="KW-0489">Methyltransferase</keyword>
<dbReference type="InterPro" id="IPR043606">
    <property type="entry name" value="CoV_NSP15_N"/>
</dbReference>
<dbReference type="Pfam" id="PF00680">
    <property type="entry name" value="RdRP_1"/>
    <property type="match status" value="1"/>
</dbReference>
<dbReference type="SUPFAM" id="SSF142877">
    <property type="entry name" value="EndoU-like"/>
    <property type="match status" value="1"/>
</dbReference>
<comment type="subunit">
    <text evidence="12">Homodimer.</text>
</comment>
<dbReference type="Gene3D" id="1.10.150.420">
    <property type="entry name" value="Coronavirus nonstructural protein 4 C-terminus"/>
    <property type="match status" value="1"/>
</dbReference>
<dbReference type="Pfam" id="PF06478">
    <property type="entry name" value="CoV_RPol_N"/>
    <property type="match status" value="1"/>
</dbReference>
<evidence type="ECO:0000259" key="80">
    <source>
        <dbReference type="PROSITE" id="PS51951"/>
    </source>
</evidence>
<feature type="active site" evidence="59">
    <location>
        <position position="5702"/>
    </location>
</feature>
<dbReference type="PROSITE" id="PS51124">
    <property type="entry name" value="PEPTIDASE_C16"/>
    <property type="match status" value="1"/>
</dbReference>
<keyword evidence="41" id="KW-1035">Host cytoplasm</keyword>
<evidence type="ECO:0000259" key="84">
    <source>
        <dbReference type="PROSITE" id="PS51955"/>
    </source>
</evidence>
<evidence type="ECO:0000256" key="3">
    <source>
        <dbReference type="ARBA" id="ARBA00001947"/>
    </source>
</evidence>
<dbReference type="InterPro" id="IPR047566">
    <property type="entry name" value="CoV_NSP3_Y"/>
</dbReference>
<dbReference type="Pfam" id="PF19216">
    <property type="entry name" value="CoV_NSP15_M"/>
    <property type="match status" value="1"/>
</dbReference>
<dbReference type="Pfam" id="PF08715">
    <property type="entry name" value="CoV_peptidase"/>
    <property type="match status" value="1"/>
</dbReference>
<feature type="region of interest" description="Disordered" evidence="65">
    <location>
        <begin position="881"/>
        <end position="1046"/>
    </location>
</feature>
<feature type="transmembrane region" description="Helical" evidence="66">
    <location>
        <begin position="3283"/>
        <end position="3306"/>
    </location>
</feature>
<dbReference type="InterPro" id="IPR037204">
    <property type="entry name" value="NSP7_sf_CoV"/>
</dbReference>
<evidence type="ECO:0000256" key="20">
    <source>
        <dbReference type="ARBA" id="ARBA00022722"/>
    </source>
</evidence>
<dbReference type="InterPro" id="IPR046440">
    <property type="entry name" value="AV_NSP11N_COV_NSP15M"/>
</dbReference>
<feature type="binding site" evidence="60">
    <location>
        <begin position="5841"/>
        <end position="5847"/>
    </location>
    <ligand>
        <name>S-adenosyl-L-methionine</name>
        <dbReference type="ChEBI" id="CHEBI:59789"/>
    </ligand>
</feature>
<evidence type="ECO:0000259" key="90">
    <source>
        <dbReference type="PROSITE" id="PS52000"/>
    </source>
</evidence>
<dbReference type="InterPro" id="IPR009461">
    <property type="entry name" value="NSP16_CoV-like"/>
</dbReference>
<feature type="transmembrane region" description="Helical" evidence="66">
    <location>
        <begin position="3146"/>
        <end position="3163"/>
    </location>
</feature>
<evidence type="ECO:0000259" key="72">
    <source>
        <dbReference type="PROSITE" id="PS51657"/>
    </source>
</evidence>
<evidence type="ECO:0000256" key="21">
    <source>
        <dbReference type="ARBA" id="ARBA00022723"/>
    </source>
</evidence>
<keyword evidence="37" id="KW-1072">Activation of host autophagy by virus</keyword>
<dbReference type="Pfam" id="PF08710">
    <property type="entry name" value="CoV_NSP9"/>
    <property type="match status" value="1"/>
</dbReference>
<feature type="domain" description="Ubiquitin-like" evidence="74">
    <location>
        <begin position="1209"/>
        <end position="1261"/>
    </location>
</feature>
<feature type="transmembrane region" description="Helical" evidence="66">
    <location>
        <begin position="2640"/>
        <end position="2658"/>
    </location>
</feature>
<comment type="function">
    <text evidence="51">Responsible for the cleavages located at the N-terminus of the replicase polyprotein. In addition, PL-PRO possesses a deubiquitinating/deISGylating activity and processes both 'Lys-48'- and 'Lys-63'-linked polyubiquitin chains from cellular substrates.</text>
</comment>
<feature type="active site" evidence="61">
    <location>
        <position position="6311"/>
    </location>
</feature>
<dbReference type="Pfam" id="PF08717">
    <property type="entry name" value="CoV_NSP8"/>
    <property type="match status" value="1"/>
</dbReference>
<organism evidence="91">
    <name type="scientific">Bird gammacoronavirus AnasCN24</name>
    <dbReference type="NCBI Taxonomy" id="3237959"/>
    <lineage>
        <taxon>Viruses</taxon>
        <taxon>Riboviria</taxon>
        <taxon>Orthornavirae</taxon>
        <taxon>Pisuviricota</taxon>
        <taxon>Pisoniviricetes</taxon>
        <taxon>Nidovirales</taxon>
        <taxon>Cornidovirineae</taxon>
        <taxon>Coronaviridae</taxon>
        <taxon>Orthocoronavirinae</taxon>
        <taxon>Gammacoronavirus</taxon>
    </lineage>
</organism>
<evidence type="ECO:0000256" key="64">
    <source>
        <dbReference type="PROSITE-ProRule" id="PRU01344"/>
    </source>
</evidence>
<evidence type="ECO:0000256" key="60">
    <source>
        <dbReference type="PROSITE-ProRule" id="PRU01299"/>
    </source>
</evidence>
<evidence type="ECO:0000256" key="48">
    <source>
        <dbReference type="ARBA" id="ARBA00043918"/>
    </source>
</evidence>
<dbReference type="InterPro" id="IPR044353">
    <property type="entry name" value="Nsp3_Ubl2_dom_CoV"/>
</dbReference>
<dbReference type="PROSITE" id="PS50507">
    <property type="entry name" value="RDRP_SSRNA_POS"/>
    <property type="match status" value="1"/>
</dbReference>
<evidence type="ECO:0000259" key="69">
    <source>
        <dbReference type="PROSITE" id="PS51154"/>
    </source>
</evidence>
<comment type="cofactor">
    <cofactor evidence="3">
        <name>Zn(2+)</name>
        <dbReference type="ChEBI" id="CHEBI:29105"/>
    </cofactor>
</comment>
<evidence type="ECO:0000256" key="50">
    <source>
        <dbReference type="ARBA" id="ARBA00045257"/>
    </source>
</evidence>
<dbReference type="PROSITE" id="PS51960">
    <property type="entry name" value="COV_NSP15_NTD"/>
    <property type="match status" value="1"/>
</dbReference>
<keyword evidence="42" id="KW-0456">Lyase</keyword>
<dbReference type="InterPro" id="IPR014829">
    <property type="entry name" value="NSP8_CoV"/>
</dbReference>
<dbReference type="CDD" id="cd21559">
    <property type="entry name" value="gammaCoV-Nsp6"/>
    <property type="match status" value="1"/>
</dbReference>
<feature type="transmembrane region" description="Helical" evidence="66">
    <location>
        <begin position="3175"/>
        <end position="3195"/>
    </location>
</feature>
<keyword evidence="22" id="KW-0677">Repeat</keyword>
<dbReference type="InterPro" id="IPR043611">
    <property type="entry name" value="CoV_NSP3_C"/>
</dbReference>
<feature type="domain" description="CoV Nsp3 Y" evidence="88">
    <location>
        <begin position="1931"/>
        <end position="2284"/>
    </location>
</feature>
<dbReference type="CDD" id="cd21667">
    <property type="entry name" value="gammaCoV_Nsp5_Mpro"/>
    <property type="match status" value="1"/>
</dbReference>
<dbReference type="InterPro" id="IPR007094">
    <property type="entry name" value="RNA-dir_pol_PSvirus"/>
</dbReference>
<dbReference type="InterPro" id="IPR002589">
    <property type="entry name" value="Macro_dom"/>
</dbReference>
<protein>
    <recommendedName>
        <fullName evidence="64">ORF1ab polyprotein</fullName>
    </recommendedName>
</protein>
<comment type="function">
    <text evidence="4">Forms a hexadecamer with nsp7 (8 subunits of each) that may participate in viral replication by acting as a primase. Alternatively, may synthesize substantially longer products than oligonucleotide primers.</text>
</comment>
<dbReference type="GO" id="GO:0075523">
    <property type="term" value="P:viral translational frameshifting"/>
    <property type="evidence" value="ECO:0007669"/>
    <property type="project" value="UniProtKB-KW"/>
</dbReference>
<evidence type="ECO:0000256" key="26">
    <source>
        <dbReference type="ARBA" id="ARBA00022771"/>
    </source>
</evidence>
<evidence type="ECO:0000256" key="51">
    <source>
        <dbReference type="ARBA" id="ARBA00045592"/>
    </source>
</evidence>
<feature type="transmembrane region" description="Helical" evidence="66">
    <location>
        <begin position="2295"/>
        <end position="2318"/>
    </location>
</feature>
<dbReference type="Gene3D" id="2.40.10.250">
    <property type="entry name" value="Replicase NSP9"/>
    <property type="match status" value="1"/>
</dbReference>
<evidence type="ECO:0000256" key="32">
    <source>
        <dbReference type="ARBA" id="ARBA00022840"/>
    </source>
</evidence>
<dbReference type="SMART" id="SM00506">
    <property type="entry name" value="A1pp"/>
    <property type="match status" value="1"/>
</dbReference>
<dbReference type="InterPro" id="IPR009469">
    <property type="entry name" value="RdRp_N_CoV"/>
</dbReference>
<evidence type="ECO:0000259" key="70">
    <source>
        <dbReference type="PROSITE" id="PS51442"/>
    </source>
</evidence>
<evidence type="ECO:0000256" key="45">
    <source>
        <dbReference type="ARBA" id="ARBA00025840"/>
    </source>
</evidence>
<dbReference type="GO" id="GO:0008242">
    <property type="term" value="F:omega peptidase activity"/>
    <property type="evidence" value="ECO:0007669"/>
    <property type="project" value="InterPro"/>
</dbReference>
<name>A0AB39ACT1_9GAMC</name>
<feature type="active site" evidence="61">
    <location>
        <position position="6256"/>
    </location>
</feature>
<dbReference type="CDD" id="cd21710">
    <property type="entry name" value="TM_Y_gammaCoV_Nsp3_C"/>
    <property type="match status" value="1"/>
</dbReference>
<dbReference type="InterPro" id="IPR043178">
    <property type="entry name" value="PLpro_thumb_sf_CoV"/>
</dbReference>
<dbReference type="InterPro" id="IPR014828">
    <property type="entry name" value="NSP7_CoV"/>
</dbReference>
<dbReference type="InterPro" id="IPR043477">
    <property type="entry name" value="Peptidase_C30_dom3_CoV"/>
</dbReference>
<dbReference type="Gene3D" id="3.30.160.820">
    <property type="entry name" value="Nsp15 N-terminal domain-like"/>
    <property type="match status" value="1"/>
</dbReference>
<evidence type="ECO:0000256" key="1">
    <source>
        <dbReference type="ARBA" id="ARBA00000707"/>
    </source>
</evidence>
<dbReference type="InterPro" id="IPR044358">
    <property type="entry name" value="RdRp_gammaCoV"/>
</dbReference>
<sequence length="6673" mass="749054">MAPGLSKGVSPNKKNVIFVVKDIQPSMRDALFFYTSHVPADFADAYAFREKFERQLNTGKVFKFETVCGTFYLQGVPAVPPGVKAVDLQSKLADLENFFGVSPFARKYRELLKGAQQWSLNVQALDAQAERLDTIFSSSEIMWLQVAAKVQVSAMALRLMVTDTVNLVIQALGHEFSAMFSFVRRQVRAVLDKCLMVFENAKELPQRIAALKAAFAACVKKMTVVVVDKCLAIREFAGTCLASINAAIAAWCRELPSGFMDSRVFDKLAFFKDAVVRVVDNVAHAPTGVFGYQILGRAKTTSVTIHGMRNDLTLLDKKASVPVEKEGWTAVFDGCLTYVFKSGDCYYAAPLAGNEALHDVYCCERVVFLSDGYTPEINDGLLLAALYTSSSVADALAALKRGEPFRFLGHKFVYVKDQTVSFTLAKAATVADVLALFVKGAADVWSAFSQNAFDFWRRAYNKCRDLKDLVATHCCKAQVTLVVLSIALGVTAWELVSSLIYKVSGLFSAVVEFCKTAWHGFCDKLLYVKLVIGDTGCYLKGVVNHCFQLLLDALYAFYKTLDKCPLGRIWGGNVLFWAGGVHKVEEESNEVWFDAIDIVEVVEDGTVIEEVPDFIACPDETIPDRQRGYIVQLSADGKTYMFFRYSHNDQTFYAPMSQVGAINAVCVKAGGKTVTFGGEDVKELPAPDVKCIYIDIECCGEPWTSVFQRVYKDPVEVETSLTVEELKTVLYEMMCDSLRALPEAPKPPPYDNVMLVDKNGRDLVVVDSCRLVYVDYDSDGVVSEDEEDDGEDEETDDDRLVALMQNPANYQYPMPFDEEYSVFCGKLVHKDAIDVYHHPSGDDMYVINTSFDGAIKPTPQKVVDVLGDWAAAVDQQESQVLVESSKLESPIEKLKEETQEPQKVSEQKPLESPIEKPKEETQEPQKVSEQKPLESPIEKPKEETQEPQKVSEQKPLESPIEKSKEETQEPQKLSEQKPLESPIEKPKEETQEPQKVSEQKPLESPIEKKQLSFNPPPIYESSSSDEAPKKKCGRFKLKPTKSKPPSGVEYETFVGDLTSVLARAMDMFDDFVLVNAANEHMRHGGGVAKAIADMCGEKFTSYCDSYIAKHGPQQQLLAPSGISRVQAVNNVVGPRHGQSDLFDRLVAAYKKVVVQGAVNYVVPVLSSGIFGVDYKMSIDAMRKAFGQLKIRVLLFTLNQEHADYFNASCKKKVVYLTSDGVSFNTVHLAPGDTLGHLGPVYARNKVVFNADSLQDKEILFTPTTDQHVLDHYGLDAAKYVIYLQTLSQKWDVYYKDGLLQLVWRDGNCWVNTVITLLQSAKIKFTGYLATAWAQLLGGDPTEFVAWCYAIMSHDVGEFGDSNILLLELARHFSVDYSKAFVKRKVVCKCGIDVRVYRGINACVQHVHATNMLHFMTQYGDCVECDQKYVDEVVDINVPYLLLLAGGGPQLVDRDETIVANIAFVGSINSGHCYTQTKNAVYDNLVQNRPFATKAPYITAFYPQFSWAKEVVVMQTASDVEVRDVDDFERWYSDNYYDCLKSDSSVDETDYDESHSTMESAYSGSTFPVTLTVRGISNEFEFKSQEGYRYILTPERGQRCESPVYYSRLDAVSLRAIWVNGDGNYVVGHPNYYSRLLSIPTLYEHAETFVKIGHLKSGKSAIGVWKAEHVNKPQLAMVMNAIKTLIGVSEPVVSVVKRVARACVNRITDYLGDGVFGNMWGGMCGLVGGVGKAVYDRVSLHLVRTLMLFFFYFFKAGSKRLLANYKSILFKVGFSAFFVLWFLYTYPAVHFVGIRVLDFLFEGSFCGNYTGYGRDSFDMLRFCADDAVCRACLHGVDSMHLYKHAYSVEQVYKNAVVEFNFTWNWLYLAFLMLFVKPVALFVIVCYCLKYLVLGAGVLQTGISLLDWCVATFFSHFNFMGASFYVWLIWKVYVYVHHVLYCKDITCDICRRVARNSRHEVAVVVGGKKQLVYVYTNSGFTFCKKHNWYCRDCDKFAHQNTFISPEVAGELSDKLKRHVKPTSNAYYMVDTAHLVDNDFVNLNYRSFTPGFSDYKAQVKCFTVSDFLKNAVFLKDAVKCERMANDSFIVCNTRSLHDLEAAKNAAVYYAHYLCKPILILDQALYDRLACEPVSKSLVDKVCGVLASIVDFDFANINYKAGSLRDALLSVVDDEEAVDMAIFCHNYDISFTTDGFTNVVPSYGFDLSKITPRDKGFLINADASIANLKVRNAPAVVWNYHELLKLSDTCLKFLISGVVKSGAKFYVTRSDVKQVITCHTQKLLLEKKAGGFVKDTVSWFWFTVKFLVVCYLIFTAGCLYVYHTDYYGVRQHPMYDLNGTIPVENYKVIENGVLRDLVSDDDCFSNKFLGFDAFLGRSDYVNSRDCPIVTALIDSTGFVAAGVPGYVQWVMDNVMFIHTAKTEDKPWYVPSWFPQDDVVGYTVDSVVTEGKFYESIATFPARCMYLSSGTTPTLYCYGGESDAPGALSFEHVLPHKVYFQPNNVRFSIPQQLMYTPYIVKLVSDNYCRGSVCEQTKTGYCFSWTPRWVLNNDEYTSKPGVYCGSTVRELIFVMLSSFVTGVSPNMYLHLTTMFLVLVAVMVMFAFVIKFQGVFKAYTPIVFVVILVWGLNVFMLCVYNYNPFMAVMLLVLYCYVSLMVGRTTSTVMHLWVIFTFVMVVPWWLACVYIAFVAYMYTPFAMWCYGTAKQTRKLYEGSEFVGNYDLAAQSTFVIRNVEYVKLCNEIGDKLDNYLSAYARLKYYSGTGGEQDYLQACRAWLAYALDQYRANGVEILYTPPKFSMGVSRLQAGFKKFVSPSSSVEKCVVMVRYKGSVLNGLWLNDCVYCPRHVMGKFSGEEWQHVLTLASNHEFEVTGPDGAALQVVSRKLQGAVLILQTAAVNANTPKYKCVQANTGDTFTIACSYNGAVVGLYPVTMRANGTIRASFACGSCGSVGFNYEDGIVSFCYMHHLELPNALHTGTDLNGVFYGGFVDEECAQRVEPDPRITNNVVAWFYAAIISIKESSFVLPKWLEGTAISVSDYNSWAADSGFTPYVESIAVNKLAAITSVDLGRILRTIIVKNTHWGTEPIMGAFSFDDELTPESVFNQIGGVKLQASVIKRTLSWFWSRIVLALFLFVLCAAVLFTVVPYRYFIHAAVILLAAVFVVSFTVKHVMAYMDTFLLPTLCTVIIGVCMDVPFIYNTMVYEFLKQVFSPWYDVETVDVIVPWMFMPFIVYSTIKCIQGCYAINSFSLALTGAYQCIKLGIVAYSSYSTGVAYREGDWELFFELLHTTLLANISSNSLVGIIVFNIAKWCLRYCALSYVNSYVLMAVFINGIGWMFTCYFGVYWWLNKVFGLTCGKYTYKVSVEQYKYMCVHRIPTPKSVWDIFVTNILIQGIGGERKLPIANVQSKLTDVKCSAVVLMQLLTKLNVEANSKMHKHLVDLHNKILASEDLVECMDNLLGMLVTLLCVDSTVDLSEYCEDVLGKVTVLQSVAQEFSHIPSYAEYERAKDLYERVLADSKNGTVTQQEVAAYRKAANIAKSVFDRDLAVQKKLDAMAERAMTTMYKEARVTDRRAKLVSSLHALLFSMLKKIDSDKLTSLFEQARDGVVPLATVPIVCSNKLTLVIPDAGTWTKCVEGTFVTYSTVVWNIDNVVDADGVEIQPSSNGHSLVYHIGGDRIAWPLKVNLTRNAHNKVEASLQNNELMPQGIKTKPCVAGADQAHCNVESKCYYTNINGASVVAAITSSNPNLKVASFLSDAGNQIFVDLDPPCKFGMKVGNKVEVVYLYFLKNTRSIIRGMVLGAISNVVVLQSKGHDTEELESVGILSLCSFAVDPVDTYLKYVAAGNQPLGNCVKMLTVHNGNGFAVTTKPSPTPDQDSYGGASVCLYCRAHIAHPGASGNLDGRCPFKGSFVQIPTAEKDPVGFCLRNKVCKVCQCWVGFGCQCDSLRQPAGNVAVQSTYVAPTVSTSCDKNYLNRVRGSSEARLIPLSDGNQPHIVKRAFDVCNKESAGMFQNMKHNCARFQEVVEGENSWKRGLEYKDSYFVVKQTTPTNYAHEQACYEELKSDVVAIHDFFVFNKTIYNVSRQRLTKYTMMDLCYALRHFDPKDCEVLKEILVLNDCIEGWYWMQGGQGQAPGNWFDHNPTWYDPIENPSFYAILANLGHIVRRALLNAVKFGDLMVEKGYVGVVTLDNQDLNGKFYDFGDFQKTTPGAGVPIFDSYYSYLMPIITMTDALATERFYEFDRHKGFKSYDLLKYDYTEEKLELFSKYFKYWDQEYHPNCSECADDRCLIHCANFNILFSTLIPQTSFGNLCRKVYVDGVPFIATCGYHSKELGVIMNQDNTLSFSKMGLGQLMKFVGDPALLVGTSNNLVDLRTSCFSICALASGITHQTVKPGHFNKDFYDFAEKAGMFKEGSSIPLKHFFFPQTGSAAIDDYDYYRYNRPTMFDIRQLLFCLEVTSKYFECYEGGCISASQVVVTNLDKSAGYPFNKFGKARLYYEMSFEEQDQLFESTKKNVLPTITQMNLKYAISAKNRARTVAGVSILSTMTNRQYHQKVLKSIVNTRNAPVVIGTTKFYGGWDNMLRNLIKGVDDPILMGWDYPKCDRAMPNLLRIAASLVLARKHTNCCTWSDRVYRLYNECAQVLSESVLATGGIYVKPGGTSSGDATTAYANSVFNIIQATSANVARLVSTITRDIVYDDVRAMQHELYQQVYRRVNPDAAFVEKFYSYLNKHFSLMILSDDGVVCYNNTYAKQGLVADISAFREVLYYQNNVYMADSKCWVEPDLEKGPHEFCSQHTMLVDVDGEPKYLPYPDPSRILGACVFVDDVDKTEPVAVMERYVALAIDAYPLVYHENEEYKKVFYVLLSYIRKLYQELSKNMLTDYSFVLDIDKGSKFWEEEFYSNMYRAPTTLQSCGVCVVCQSQTILRCGNCVRKPFLCCKCCYDHVMNTNHKNVLSINPYICTHPGCGEADVTKLYLGGMSYFCVNHKPRLSIPLVSNGTVFGIYRANCAGSENVDDFNQLATTNWSTVEPYILANSCSDTLRRFAAETVKATEELHKQQYASAEVKEVLSDKELILSWEPNKARPPLNRNYVFTGFHFTRNSKVQLGDFTFEKGDGKDVVFYKATSTAKLSVGDIFVLTSHNVVSLTAPTLCPQQTFSRFVNLHPNVMVPECFVNNIPLYHLVGKQKRTTVQGPPGSGKSHFAIGLAAYFSNARVVFTACSHAAVDALCEKAFKFLKIDDCTRIVPQRATVECFSKFKPNDTGKKYIFSTINALPEVSCDILLVDEISMLTNYDLSFVNGKINYQYVVYVGDPAQLPAPRTLLNGSLSPKDYNVVTNLMVCVKPDIFLAKCYRCPKEIVDTVSSLVYDGKFIANNPESRQCFKVVVNKGNSDVGHESGSAYNMTQLEFVKDFISRNKEWKGATFISPYNAMNQRAYRMLGLSVQTVDSSQGSEYDYVIFCVTADSAHALNINRFNVALTRAKIGILVVMRQRDELYNALRFVELDSNVALQSTGLLKICNKEFSGVSPAYAVTTKALSATYKVNDELAALVNVEAGSQIPYKHLISLLGFKMSVNVEGCHNMFITRDAAIRNVRGWVGFDVEATPACGPNIGPNLPFQVGFSTGADFVVTPEGLVDTPTGNNFEPVNSKAPPGEQFNHLRMLFRSAKPWTVIRPRIVQMLADNLNNVSDCVVFVTWCHGLELTTLRYFVKIGAEEVCSCGARATTFNSSTLAYACWKHCLGFDFVYNPFIIDIQQWGYSGNLQSNHDLYCDVHGRAHVASADAIMTRCLAINNAFCQDVNWDITYPHIANEDEVNSSCRFLQRMYFNACVDALKVKVVYDIGNPKGIKCVRRGDVNFKFFDKNPIVPNVKQFCYDYDQHKDRFVDGLCMFWNCNVDCYPDNSLVCRYDTRNLSVFNLPGCNGGSLYVNKHAFHTPKFDRISFRNLKAMPFFFYDASPCDTVQVDGVAQDLVSLSTKDCITKCNIGGAVCKKHAQMYAEFVTSYNAAVTAGFTFWVTNQFNPYNLWKLFSSLQSIDNIAYNMYKRGHYDAVVGEIPTVVTGDKVFVIDKGVEKAVFVNQSTLPTSVAFELFAKRNIRTLPNNRILSGLGVDIAYKFVIWDYTNQTPLYRNTVNVCPYTDIEPKGLVVLYDDRNGDYQSFLAADDAVLVSTQCYKRYPYVEVPSHLLVQNGLPLKDGANLYVYKRSKGMFVTLPETLNTQGRSYETFEPRSDVEREFLSLSEQDFVAKYGKDLGLEHILYGEVDKPQLGGLHTVIGMYRLLRDNKLSAKSVTDSDCEVMQNYFVLADNGSYKQVCTVVDLLLDDFLDLLKNILQEYGSGKSKVVTVPIDYHNISFMTWFENGSIKTCYPQLQSAWKCGYNLPELYKVQTCIMEPCNIPNYGVGITLPDGIMMNVAKYTQLCQYLSKTTMCVPHNMRVMHFGAGSDKGVAPGTTVLKQWLPEGTLLVDNDIDSYVSDAHVSVIDDCNKFRTEHKFDLVISDMYTDNDSKKKHEGKVANNGNTDVFMYLTNFLRNNLALGGSFAVKITETSWYEGLYEIAQDCSWWTLFCTAVNASSSEAFLIGVNYLGESEKHKISGRTLHANYIFWRNVSYLQTSAFTIFDVAKFGLKTKATPVVNLKKELQTDLVLNLIKNGKLVVRDVGSVAFVDDSFVCQH</sequence>
<feature type="domain" description="AV-Nsp11N/CoV-Nsp15M" evidence="87">
    <location>
        <begin position="6095"/>
        <end position="6210"/>
    </location>
</feature>
<dbReference type="PANTHER" id="PTHR43788:SF16">
    <property type="entry name" value="HELICASE WITH ZINC FINGER 2"/>
    <property type="match status" value="1"/>
</dbReference>
<keyword evidence="20 59" id="KW-0540">Nuclease</keyword>
<evidence type="ECO:0000256" key="8">
    <source>
        <dbReference type="ARBA" id="ARBA00004153"/>
    </source>
</evidence>
<dbReference type="PROSITE" id="PS51952">
    <property type="entry name" value="COV_EXON_MTASE_COACT"/>
    <property type="match status" value="1"/>
</dbReference>
<keyword evidence="14" id="KW-0945">Host-virus interaction</keyword>
<feature type="domain" description="ExoN" evidence="82">
    <location>
        <begin position="5583"/>
        <end position="5797"/>
    </location>
</feature>
<evidence type="ECO:0000256" key="53">
    <source>
        <dbReference type="ARBA" id="ARBA00047984"/>
    </source>
</evidence>
<dbReference type="SUPFAM" id="SSF140367">
    <property type="entry name" value="Coronavirus NSP7-like"/>
    <property type="match status" value="1"/>
</dbReference>
<evidence type="ECO:0000256" key="66">
    <source>
        <dbReference type="SAM" id="Phobius"/>
    </source>
</evidence>
<dbReference type="InterPro" id="IPR027351">
    <property type="entry name" value="(+)RNA_virus_helicase_core_dom"/>
</dbReference>
<evidence type="ECO:0000256" key="46">
    <source>
        <dbReference type="ARBA" id="ARBA00025984"/>
    </source>
</evidence>
<dbReference type="InterPro" id="IPR043502">
    <property type="entry name" value="DNA/RNA_pol_sf"/>
</dbReference>
<dbReference type="InterPro" id="IPR044316">
    <property type="entry name" value="NSP14_gammaCoV"/>
</dbReference>
<dbReference type="InterPro" id="IPR043503">
    <property type="entry name" value="PLpro_palm_finger_dom_CoV"/>
</dbReference>
<evidence type="ECO:0000256" key="62">
    <source>
        <dbReference type="PROSITE-ProRule" id="PRU01336"/>
    </source>
</evidence>
<dbReference type="PROSITE" id="PS51948">
    <property type="entry name" value="COV_NSP12_RDRP"/>
    <property type="match status" value="1"/>
</dbReference>
<dbReference type="InterPro" id="IPR043174">
    <property type="entry name" value="NSP15_middle_sf"/>
</dbReference>
<feature type="domain" description="3Ecto" evidence="89">
    <location>
        <begin position="1789"/>
        <end position="1853"/>
    </location>
</feature>
<dbReference type="Pfam" id="PF01443">
    <property type="entry name" value="Viral_helicase1"/>
    <property type="match status" value="1"/>
</dbReference>
<feature type="transmembrane region" description="Helical" evidence="66">
    <location>
        <begin position="1864"/>
        <end position="1891"/>
    </location>
</feature>
<dbReference type="CDD" id="cd21161">
    <property type="entry name" value="NendoU_cv_Nsp15-like"/>
    <property type="match status" value="1"/>
</dbReference>
<dbReference type="CDD" id="cd21473">
    <property type="entry name" value="cv_Nsp4_TM"/>
    <property type="match status" value="1"/>
</dbReference>
<dbReference type="GO" id="GO:0003723">
    <property type="term" value="F:RNA binding"/>
    <property type="evidence" value="ECO:0007669"/>
    <property type="project" value="UniProtKB-KW"/>
</dbReference>
<dbReference type="CDD" id="cd21168">
    <property type="entry name" value="M_gcv_Nsp15-like"/>
    <property type="match status" value="1"/>
</dbReference>
<dbReference type="Pfam" id="PF17896">
    <property type="entry name" value="NSP2_gammaCoV"/>
    <property type="match status" value="1"/>
</dbReference>
<evidence type="ECO:0000259" key="81">
    <source>
        <dbReference type="PROSITE" id="PS51952"/>
    </source>
</evidence>
<dbReference type="CDD" id="cd22650">
    <property type="entry name" value="NTD_gammaCoV_Nsp15-like"/>
    <property type="match status" value="1"/>
</dbReference>
<feature type="transmembrane region" description="Helical" evidence="66">
    <location>
        <begin position="2582"/>
        <end position="2603"/>
    </location>
</feature>
<dbReference type="Pfam" id="PF19215">
    <property type="entry name" value="CoV_NSP15_C"/>
    <property type="match status" value="1"/>
</dbReference>
<evidence type="ECO:0000256" key="29">
    <source>
        <dbReference type="ARBA" id="ARBA00022807"/>
    </source>
</evidence>
<dbReference type="PROSITE" id="PS51154">
    <property type="entry name" value="MACRO"/>
    <property type="match status" value="1"/>
</dbReference>
<dbReference type="GO" id="GO:0003724">
    <property type="term" value="F:RNA helicase activity"/>
    <property type="evidence" value="ECO:0007669"/>
    <property type="project" value="UniProtKB-EC"/>
</dbReference>
<keyword evidence="35" id="KW-0693">Viral RNA replication</keyword>
<dbReference type="Pfam" id="PF19218">
    <property type="entry name" value="CoV_NSP3_C"/>
    <property type="match status" value="1"/>
</dbReference>
<evidence type="ECO:0000256" key="14">
    <source>
        <dbReference type="ARBA" id="ARBA00022581"/>
    </source>
</evidence>
<dbReference type="GO" id="GO:0005524">
    <property type="term" value="F:ATP binding"/>
    <property type="evidence" value="ECO:0007669"/>
    <property type="project" value="UniProtKB-KW"/>
</dbReference>
<comment type="subunit">
    <text evidence="52">Eight copies of nsp7 and eight copies of nsp8 assemble to form a heterohexadecamer dsRNA-encircling ring structure. Interacts with ORF6 protein.</text>
</comment>
<comment type="function">
    <text evidence="48">RNA-directed RNA polymerase that catalyzes the transcription of viral genomic and subgenomic RNAs. Acts in complex with nsp7 and nsp8 to transcribe both the minus and positive strands of genomic RNA. The kinase-like NiRAN domain of NSP12 attaches one or more nucleotides to the amino terminus of NSP9, forming a covalent RNA-protein intermediate that serves as transcription/replication primer. Subgenomic RNAs (sgRNAs) are formed by discontinuous transcription: The polymerase has the ability to pause at transcription-regulating sequences (TRS) and jump to the leader TRS, resulting in a major deletion. This creates a series of subgenomic RNAs that are replicated, transcribed and translated. In addition, Nsp12 is a subunit of the viral RNA capping enzyme that catalyzes the RNA guanylyltransferase reaction for genomic and sub-genomic RNAs. Subsequently, the NiRAN domain transfers RNA to GDP, and forms the core cap structure GpppA-RNA.</text>
</comment>
<dbReference type="CDD" id="cd21720">
    <property type="entry name" value="gammaCoV_Nsp13-helicase"/>
    <property type="match status" value="1"/>
</dbReference>
<evidence type="ECO:0000313" key="91">
    <source>
        <dbReference type="EMBL" id="XDG23457.1"/>
    </source>
</evidence>
<dbReference type="InterPro" id="IPR048673">
    <property type="entry name" value="NSP13_stalk_CoV"/>
</dbReference>
<dbReference type="SUPFAM" id="SSF53335">
    <property type="entry name" value="S-adenosyl-L-methionine-dependent methyltransferases"/>
    <property type="match status" value="1"/>
</dbReference>
<evidence type="ECO:0000256" key="17">
    <source>
        <dbReference type="ARBA" id="ARBA00022679"/>
    </source>
</evidence>
<evidence type="ECO:0000256" key="39">
    <source>
        <dbReference type="ARBA" id="ARBA00023157"/>
    </source>
</evidence>
<dbReference type="Pfam" id="PF09401">
    <property type="entry name" value="CoV_NSP10"/>
    <property type="match status" value="1"/>
</dbReference>
<comment type="catalytic activity">
    <reaction evidence="54">
        <text>ATP + H2O = ADP + phosphate + H(+)</text>
        <dbReference type="Rhea" id="RHEA:13065"/>
        <dbReference type="ChEBI" id="CHEBI:15377"/>
        <dbReference type="ChEBI" id="CHEBI:15378"/>
        <dbReference type="ChEBI" id="CHEBI:30616"/>
        <dbReference type="ChEBI" id="CHEBI:43474"/>
        <dbReference type="ChEBI" id="CHEBI:456216"/>
        <dbReference type="EC" id="3.6.4.12"/>
    </reaction>
</comment>
<dbReference type="GO" id="GO:0039694">
    <property type="term" value="P:viral RNA genome replication"/>
    <property type="evidence" value="ECO:0007669"/>
    <property type="project" value="InterPro"/>
</dbReference>
<dbReference type="PROSITE" id="PS51944">
    <property type="entry name" value="COV_NSP3D_UBL"/>
    <property type="match status" value="1"/>
</dbReference>
<dbReference type="PROSITE" id="PS52000">
    <property type="entry name" value="COV_NSP12_IF"/>
    <property type="match status" value="1"/>
</dbReference>
<dbReference type="InterPro" id="IPR040795">
    <property type="entry name" value="NSP2_gammaCoV"/>
</dbReference>
<dbReference type="GO" id="GO:0006351">
    <property type="term" value="P:DNA-templated transcription"/>
    <property type="evidence" value="ECO:0007669"/>
    <property type="project" value="InterPro"/>
</dbReference>
<dbReference type="InterPro" id="IPR001205">
    <property type="entry name" value="RNA-dir_pol_C"/>
</dbReference>
<dbReference type="Pfam" id="PF19219">
    <property type="entry name" value="CoV_NSP15_N"/>
    <property type="match status" value="1"/>
</dbReference>
<comment type="cofactor">
    <cofactor evidence="2">
        <name>Mn(2+)</name>
        <dbReference type="ChEBI" id="CHEBI:29035"/>
    </cofactor>
</comment>
<feature type="region of interest" description="ZF1" evidence="62">
    <location>
        <begin position="1935"/>
        <end position="1948"/>
    </location>
</feature>
<keyword evidence="36 66" id="KW-1133">Transmembrane helix</keyword>
<evidence type="ECO:0000256" key="30">
    <source>
        <dbReference type="ARBA" id="ARBA00022833"/>
    </source>
</evidence>
<feature type="transmembrane region" description="Helical" evidence="66">
    <location>
        <begin position="3120"/>
        <end position="3140"/>
    </location>
</feature>
<keyword evidence="24" id="KW-0688">Ribosomal frameshifting</keyword>
<dbReference type="InterPro" id="IPR048672">
    <property type="entry name" value="NSP13_ZBD_CoV"/>
</dbReference>
<proteinExistence type="inferred from homology"/>
<evidence type="ECO:0000256" key="40">
    <source>
        <dbReference type="ARBA" id="ARBA00023184"/>
    </source>
</evidence>
<dbReference type="InterPro" id="IPR027417">
    <property type="entry name" value="P-loop_NTPase"/>
</dbReference>
<keyword evidence="27 61" id="KW-0378">Hydrolase</keyword>
<feature type="domain" description="Nsp12 RNA-dependent RNA polymerase" evidence="77">
    <location>
        <begin position="4346"/>
        <end position="4912"/>
    </location>
</feature>
<dbReference type="Gene3D" id="1.10.1840.10">
    <property type="entry name" value="main proteinase (3clpro) structure, domain 3"/>
    <property type="match status" value="1"/>
</dbReference>